<name>A0A7J9LF53_GOSSC</name>
<evidence type="ECO:0000313" key="2">
    <source>
        <dbReference type="EMBL" id="MBA0857281.1"/>
    </source>
</evidence>
<keyword evidence="1" id="KW-1133">Transmembrane helix</keyword>
<dbReference type="EMBL" id="JABFAF010000006">
    <property type="protein sequence ID" value="MBA0857281.1"/>
    <property type="molecule type" value="Genomic_DNA"/>
</dbReference>
<proteinExistence type="predicted"/>
<comment type="caution">
    <text evidence="2">The sequence shown here is derived from an EMBL/GenBank/DDBJ whole genome shotgun (WGS) entry which is preliminary data.</text>
</comment>
<evidence type="ECO:0000313" key="3">
    <source>
        <dbReference type="Proteomes" id="UP000593576"/>
    </source>
</evidence>
<protein>
    <submittedName>
        <fullName evidence="2">Uncharacterized protein</fullName>
    </submittedName>
</protein>
<dbReference type="AlphaFoldDB" id="A0A7J9LF53"/>
<reference evidence="2 3" key="1">
    <citation type="journal article" date="2019" name="Genome Biol. Evol.">
        <title>Insights into the evolution of the New World diploid cottons (Gossypium, subgenus Houzingenia) based on genome sequencing.</title>
        <authorList>
            <person name="Grover C.E."/>
            <person name="Arick M.A. 2nd"/>
            <person name="Thrash A."/>
            <person name="Conover J.L."/>
            <person name="Sanders W.S."/>
            <person name="Peterson D.G."/>
            <person name="Frelichowski J.E."/>
            <person name="Scheffler J.A."/>
            <person name="Scheffler B.E."/>
            <person name="Wendel J.F."/>
        </authorList>
    </citation>
    <scope>NUCLEOTIDE SEQUENCE [LARGE SCALE GENOMIC DNA]</scope>
    <source>
        <strain evidence="2">1</strain>
        <tissue evidence="2">Leaf</tissue>
    </source>
</reference>
<keyword evidence="1" id="KW-0812">Transmembrane</keyword>
<accession>A0A7J9LF53</accession>
<organism evidence="2 3">
    <name type="scientific">Gossypium schwendimanii</name>
    <name type="common">Cotton</name>
    <dbReference type="NCBI Taxonomy" id="34291"/>
    <lineage>
        <taxon>Eukaryota</taxon>
        <taxon>Viridiplantae</taxon>
        <taxon>Streptophyta</taxon>
        <taxon>Embryophyta</taxon>
        <taxon>Tracheophyta</taxon>
        <taxon>Spermatophyta</taxon>
        <taxon>Magnoliopsida</taxon>
        <taxon>eudicotyledons</taxon>
        <taxon>Gunneridae</taxon>
        <taxon>Pentapetalae</taxon>
        <taxon>rosids</taxon>
        <taxon>malvids</taxon>
        <taxon>Malvales</taxon>
        <taxon>Malvaceae</taxon>
        <taxon>Malvoideae</taxon>
        <taxon>Gossypium</taxon>
    </lineage>
</organism>
<gene>
    <name evidence="2" type="ORF">Goshw_010025</name>
</gene>
<feature type="transmembrane region" description="Helical" evidence="1">
    <location>
        <begin position="60"/>
        <end position="78"/>
    </location>
</feature>
<keyword evidence="1" id="KW-0472">Membrane</keyword>
<evidence type="ECO:0000256" key="1">
    <source>
        <dbReference type="SAM" id="Phobius"/>
    </source>
</evidence>
<sequence length="85" mass="9165">MSKAFCIHDILHGVGILLWRKYCTGGSATITVTGGLITYTITGSFAAMLLMALCRTTDGFVPIILLYLSLVAILFIAYNNLVYGS</sequence>
<feature type="transmembrane region" description="Helical" evidence="1">
    <location>
        <begin position="28"/>
        <end position="53"/>
    </location>
</feature>
<keyword evidence="3" id="KW-1185">Reference proteome</keyword>
<dbReference type="Proteomes" id="UP000593576">
    <property type="component" value="Unassembled WGS sequence"/>
</dbReference>